<proteinExistence type="predicted"/>
<sequence>MKCFHCGRPIKHPYYFKGNTLGIECWKKYALPFILLDKEQYHTKIENDRYLRNWCDIEVLKQKDLSKITSQFKLDFIPSVIAQFNDKGFLSDKQRDIITGMWNGKDWKNYWRIAVEAGLDDKQNLIDTGLMKESDFQ</sequence>
<reference evidence="1" key="1">
    <citation type="submission" date="2020-03" db="EMBL/GenBank/DDBJ databases">
        <title>The deep terrestrial virosphere.</title>
        <authorList>
            <person name="Holmfeldt K."/>
            <person name="Nilsson E."/>
            <person name="Simone D."/>
            <person name="Lopez-Fernandez M."/>
            <person name="Wu X."/>
            <person name="de Brujin I."/>
            <person name="Lundin D."/>
            <person name="Andersson A."/>
            <person name="Bertilsson S."/>
            <person name="Dopson M."/>
        </authorList>
    </citation>
    <scope>NUCLEOTIDE SEQUENCE</scope>
    <source>
        <strain evidence="1">MM415B04661</strain>
    </source>
</reference>
<protein>
    <submittedName>
        <fullName evidence="1">Uncharacterized protein</fullName>
    </submittedName>
</protein>
<name>A0A6M3LBS3_9ZZZZ</name>
<dbReference type="EMBL" id="MT143067">
    <property type="protein sequence ID" value="QJA92446.1"/>
    <property type="molecule type" value="Genomic_DNA"/>
</dbReference>
<organism evidence="1">
    <name type="scientific">viral metagenome</name>
    <dbReference type="NCBI Taxonomy" id="1070528"/>
    <lineage>
        <taxon>unclassified sequences</taxon>
        <taxon>metagenomes</taxon>
        <taxon>organismal metagenomes</taxon>
    </lineage>
</organism>
<evidence type="ECO:0000313" key="1">
    <source>
        <dbReference type="EMBL" id="QJA92446.1"/>
    </source>
</evidence>
<dbReference type="AlphaFoldDB" id="A0A6M3LBS3"/>
<gene>
    <name evidence="1" type="ORF">MM415B04661_0008</name>
</gene>
<accession>A0A6M3LBS3</accession>